<feature type="non-terminal residue" evidence="3">
    <location>
        <position position="1"/>
    </location>
</feature>
<comment type="caution">
    <text evidence="3">The sequence shown here is derived from an EMBL/GenBank/DDBJ whole genome shotgun (WGS) entry which is preliminary data.</text>
</comment>
<dbReference type="Gene3D" id="2.70.150.10">
    <property type="entry name" value="Calcium-transporting ATPase, cytoplasmic transduction domain A"/>
    <property type="match status" value="1"/>
</dbReference>
<organism evidence="3">
    <name type="scientific">human gut metagenome</name>
    <dbReference type="NCBI Taxonomy" id="408170"/>
    <lineage>
        <taxon>unclassified sequences</taxon>
        <taxon>metagenomes</taxon>
        <taxon>organismal metagenomes</taxon>
    </lineage>
</organism>
<dbReference type="PANTHER" id="PTHR42861">
    <property type="entry name" value="CALCIUM-TRANSPORTING ATPASE"/>
    <property type="match status" value="1"/>
</dbReference>
<keyword evidence="1" id="KW-1133">Transmembrane helix</keyword>
<keyword evidence="1" id="KW-0812">Transmembrane</keyword>
<keyword evidence="1" id="KW-0472">Membrane</keyword>
<dbReference type="InterPro" id="IPR059000">
    <property type="entry name" value="ATPase_P-type_domA"/>
</dbReference>
<feature type="transmembrane region" description="Helical" evidence="1">
    <location>
        <begin position="6"/>
        <end position="31"/>
    </location>
</feature>
<dbReference type="EMBL" id="AJWZ01009789">
    <property type="protein sequence ID" value="EKC50295.1"/>
    <property type="molecule type" value="Genomic_DNA"/>
</dbReference>
<protein>
    <submittedName>
        <fullName evidence="3">Protein containing ATPase, P-type, ATPase-associated region domain protein</fullName>
        <ecNumber evidence="3">3.6.3.-</ecNumber>
    </submittedName>
</protein>
<dbReference type="AlphaFoldDB" id="K1S961"/>
<dbReference type="EC" id="3.6.3.-" evidence="3"/>
<evidence type="ECO:0000313" key="3">
    <source>
        <dbReference type="EMBL" id="EKC50295.1"/>
    </source>
</evidence>
<dbReference type="Pfam" id="PF00122">
    <property type="entry name" value="E1-E2_ATPase"/>
    <property type="match status" value="1"/>
</dbReference>
<proteinExistence type="predicted"/>
<dbReference type="GO" id="GO:0016787">
    <property type="term" value="F:hydrolase activity"/>
    <property type="evidence" value="ECO:0007669"/>
    <property type="project" value="UniProtKB-KW"/>
</dbReference>
<dbReference type="InterPro" id="IPR008250">
    <property type="entry name" value="ATPase_P-typ_transduc_dom_A_sf"/>
</dbReference>
<accession>K1S961</accession>
<reference evidence="3" key="1">
    <citation type="journal article" date="2013" name="Environ. Microbiol.">
        <title>Microbiota from the distal guts of lean and obese adolescents exhibit partial functional redundancy besides clear differences in community structure.</title>
        <authorList>
            <person name="Ferrer M."/>
            <person name="Ruiz A."/>
            <person name="Lanza F."/>
            <person name="Haange S.B."/>
            <person name="Oberbach A."/>
            <person name="Till H."/>
            <person name="Bargiela R."/>
            <person name="Campoy C."/>
            <person name="Segura M.T."/>
            <person name="Richter M."/>
            <person name="von Bergen M."/>
            <person name="Seifert J."/>
            <person name="Suarez A."/>
        </authorList>
    </citation>
    <scope>NUCLEOTIDE SEQUENCE</scope>
</reference>
<gene>
    <name evidence="3" type="ORF">OBE_14205</name>
</gene>
<keyword evidence="3" id="KW-0378">Hydrolase</keyword>
<name>K1S961_9ZZZZ</name>
<dbReference type="Gene3D" id="1.20.1110.10">
    <property type="entry name" value="Calcium-transporting ATPase, transmembrane domain"/>
    <property type="match status" value="1"/>
</dbReference>
<dbReference type="SUPFAM" id="SSF81653">
    <property type="entry name" value="Calcium ATPase, transduction domain A"/>
    <property type="match status" value="1"/>
</dbReference>
<feature type="domain" description="P-type ATPase A" evidence="2">
    <location>
        <begin position="55"/>
        <end position="155"/>
    </location>
</feature>
<sequence length="169" mass="18194">LTYFNLLNVILAGFIILSGQYKNMLFMGIVISNSLIGIIQECKVKSLIDKLSVITATKARKLAADGTITEIPIESLAVSDTIHIMTGDQIVADGEVLTSDGLEVNESHLTGESIPVFKKPGDFLYSGSFIVAGSGTAKVLKSVEDSYAAKLTKKAQTKRRATSEMQNDH</sequence>
<evidence type="ECO:0000259" key="2">
    <source>
        <dbReference type="Pfam" id="PF00122"/>
    </source>
</evidence>
<evidence type="ECO:0000256" key="1">
    <source>
        <dbReference type="SAM" id="Phobius"/>
    </source>
</evidence>